<dbReference type="InterPro" id="IPR036513">
    <property type="entry name" value="STAS_dom_sf"/>
</dbReference>
<dbReference type="Pfam" id="PF08448">
    <property type="entry name" value="PAS_4"/>
    <property type="match status" value="1"/>
</dbReference>
<dbReference type="Pfam" id="PF07228">
    <property type="entry name" value="SpoIIE"/>
    <property type="match status" value="1"/>
</dbReference>
<dbReference type="Pfam" id="PF13581">
    <property type="entry name" value="HATPase_c_2"/>
    <property type="match status" value="1"/>
</dbReference>
<accession>A0A8J4EA16</accession>
<dbReference type="CDD" id="cd16936">
    <property type="entry name" value="HATPase_RsbW-like"/>
    <property type="match status" value="1"/>
</dbReference>
<dbReference type="Gene3D" id="3.30.450.20">
    <property type="entry name" value="PAS domain"/>
    <property type="match status" value="1"/>
</dbReference>
<evidence type="ECO:0000259" key="3">
    <source>
        <dbReference type="PROSITE" id="PS50801"/>
    </source>
</evidence>
<dbReference type="GO" id="GO:0016791">
    <property type="term" value="F:phosphatase activity"/>
    <property type="evidence" value="ECO:0007669"/>
    <property type="project" value="TreeGrafter"/>
</dbReference>
<dbReference type="InterPro" id="IPR003594">
    <property type="entry name" value="HATPase_dom"/>
</dbReference>
<dbReference type="SMART" id="SM00331">
    <property type="entry name" value="PP2C_SIG"/>
    <property type="match status" value="1"/>
</dbReference>
<dbReference type="Gene3D" id="3.30.750.24">
    <property type="entry name" value="STAS domain"/>
    <property type="match status" value="1"/>
</dbReference>
<organism evidence="5 6">
    <name type="scientific">Virgisporangium ochraceum</name>
    <dbReference type="NCBI Taxonomy" id="65505"/>
    <lineage>
        <taxon>Bacteria</taxon>
        <taxon>Bacillati</taxon>
        <taxon>Actinomycetota</taxon>
        <taxon>Actinomycetes</taxon>
        <taxon>Micromonosporales</taxon>
        <taxon>Micromonosporaceae</taxon>
        <taxon>Virgisporangium</taxon>
    </lineage>
</organism>
<sequence length="651" mass="69430">MTATGATGSTSPDDPRFAELLRLAGDPAAIVEAFERVPAVIVYFEGPDLIVRAANAATRELYKRQDVIGLPLREATPVLGGQELYELLEKVYAEQRLYSAIEWRMMFDPHDPDNEVVMTFTLIPVRNPDGSPRGLVAHSVDVSAEVQERRAAQERIAGAEQKLEAAQQVLFTLQRHLLPDSVPVLPQVRLAAHYLVAEAELQAGGDWFDAVPLGGGRVALVVGDVVGHGAEAAAAMARLQTVLHEALQRPDTDIADAVRWLDASAARTPATRAATVCIAVLDPGAGTIEYVCRAHPPPLVCHPDGRTEYLPHTHGGPLGVRGVSAAPITRKVDPGDAVILYTDGLIERPGETVRDGLDRLARVAAAAVTGGGRTTPRMLPDRLTTLAVERITRWGIHDDVTVLAAHLLREPVSPLVLDVRADAAELAGLREAVADWLEPLGVRPTDALGVMLAVCEAATNVVEHAYVDRLPGRIGVVADLDGNGAVRLTVDDDGTWRAPGGGPGGRGISLMRAVCDEVVIDSGDAGTSVAMTVHPRHSTVVGRDDDGVSSPVPEQRAEFRTEVTDEPGDRPRVTVHGPVDATTTPLLQAAVQRYEARSLVVDLSPVTMLASAGVQFLYRLTEDHPVELHAPAGCPARYVLDLTDLGSRVLP</sequence>
<protein>
    <recommendedName>
        <fullName evidence="7">PAS/PAC sensor protein</fullName>
    </recommendedName>
</protein>
<evidence type="ECO:0000256" key="2">
    <source>
        <dbReference type="SAM" id="Coils"/>
    </source>
</evidence>
<feature type="domain" description="STAS" evidence="3">
    <location>
        <begin position="573"/>
        <end position="651"/>
    </location>
</feature>
<dbReference type="PROSITE" id="PS51746">
    <property type="entry name" value="PPM_2"/>
    <property type="match status" value="1"/>
</dbReference>
<dbReference type="SUPFAM" id="SSF55874">
    <property type="entry name" value="ATPase domain of HSP90 chaperone/DNA topoisomerase II/histidine kinase"/>
    <property type="match status" value="1"/>
</dbReference>
<keyword evidence="1" id="KW-0378">Hydrolase</keyword>
<gene>
    <name evidence="5" type="ORF">Voc01_018300</name>
</gene>
<evidence type="ECO:0000259" key="4">
    <source>
        <dbReference type="PROSITE" id="PS51746"/>
    </source>
</evidence>
<dbReference type="Proteomes" id="UP000635606">
    <property type="component" value="Unassembled WGS sequence"/>
</dbReference>
<dbReference type="InterPro" id="IPR052016">
    <property type="entry name" value="Bact_Sigma-Reg"/>
</dbReference>
<feature type="domain" description="PPM-type phosphatase" evidence="4">
    <location>
        <begin position="191"/>
        <end position="407"/>
    </location>
</feature>
<dbReference type="SUPFAM" id="SSF81606">
    <property type="entry name" value="PP2C-like"/>
    <property type="match status" value="1"/>
</dbReference>
<dbReference type="AlphaFoldDB" id="A0A8J4EA16"/>
<evidence type="ECO:0000313" key="6">
    <source>
        <dbReference type="Proteomes" id="UP000635606"/>
    </source>
</evidence>
<dbReference type="SUPFAM" id="SSF55785">
    <property type="entry name" value="PYP-like sensor domain (PAS domain)"/>
    <property type="match status" value="1"/>
</dbReference>
<keyword evidence="2" id="KW-0175">Coiled coil</keyword>
<dbReference type="PROSITE" id="PS50801">
    <property type="entry name" value="STAS"/>
    <property type="match status" value="1"/>
</dbReference>
<proteinExistence type="predicted"/>
<dbReference type="InterPro" id="IPR036457">
    <property type="entry name" value="PPM-type-like_dom_sf"/>
</dbReference>
<dbReference type="RefSeq" id="WP_203926884.1">
    <property type="nucleotide sequence ID" value="NZ_BOPH01000022.1"/>
</dbReference>
<feature type="coiled-coil region" evidence="2">
    <location>
        <begin position="142"/>
        <end position="176"/>
    </location>
</feature>
<comment type="caution">
    <text evidence="5">The sequence shown here is derived from an EMBL/GenBank/DDBJ whole genome shotgun (WGS) entry which is preliminary data.</text>
</comment>
<dbReference type="InterPro" id="IPR036890">
    <property type="entry name" value="HATPase_C_sf"/>
</dbReference>
<dbReference type="EMBL" id="BOPH01000022">
    <property type="protein sequence ID" value="GIJ66913.1"/>
    <property type="molecule type" value="Genomic_DNA"/>
</dbReference>
<dbReference type="Gene3D" id="3.60.40.10">
    <property type="entry name" value="PPM-type phosphatase domain"/>
    <property type="match status" value="1"/>
</dbReference>
<name>A0A8J4EA16_9ACTN</name>
<dbReference type="Gene3D" id="3.30.565.10">
    <property type="entry name" value="Histidine kinase-like ATPase, C-terminal domain"/>
    <property type="match status" value="1"/>
</dbReference>
<keyword evidence="6" id="KW-1185">Reference proteome</keyword>
<evidence type="ECO:0008006" key="7">
    <source>
        <dbReference type="Google" id="ProtNLM"/>
    </source>
</evidence>
<evidence type="ECO:0000256" key="1">
    <source>
        <dbReference type="ARBA" id="ARBA00022801"/>
    </source>
</evidence>
<dbReference type="PANTHER" id="PTHR43156:SF2">
    <property type="entry name" value="STAGE II SPORULATION PROTEIN E"/>
    <property type="match status" value="1"/>
</dbReference>
<evidence type="ECO:0000313" key="5">
    <source>
        <dbReference type="EMBL" id="GIJ66913.1"/>
    </source>
</evidence>
<dbReference type="PANTHER" id="PTHR43156">
    <property type="entry name" value="STAGE II SPORULATION PROTEIN E-RELATED"/>
    <property type="match status" value="1"/>
</dbReference>
<dbReference type="InterPro" id="IPR013656">
    <property type="entry name" value="PAS_4"/>
</dbReference>
<dbReference type="InterPro" id="IPR002645">
    <property type="entry name" value="STAS_dom"/>
</dbReference>
<dbReference type="InterPro" id="IPR035965">
    <property type="entry name" value="PAS-like_dom_sf"/>
</dbReference>
<dbReference type="SUPFAM" id="SSF52091">
    <property type="entry name" value="SpoIIaa-like"/>
    <property type="match status" value="1"/>
</dbReference>
<dbReference type="InterPro" id="IPR001932">
    <property type="entry name" value="PPM-type_phosphatase-like_dom"/>
</dbReference>
<reference evidence="5" key="1">
    <citation type="submission" date="2021-01" db="EMBL/GenBank/DDBJ databases">
        <title>Whole genome shotgun sequence of Virgisporangium ochraceum NBRC 16418.</title>
        <authorList>
            <person name="Komaki H."/>
            <person name="Tamura T."/>
        </authorList>
    </citation>
    <scope>NUCLEOTIDE SEQUENCE</scope>
    <source>
        <strain evidence="5">NBRC 16418</strain>
    </source>
</reference>